<reference evidence="1 2" key="1">
    <citation type="submission" date="2023-08" db="EMBL/GenBank/DDBJ databases">
        <title>Oxalobacteraceae gen .nov., isolated from river sludge outside the plant.</title>
        <authorList>
            <person name="Zhao S.Y."/>
        </authorList>
    </citation>
    <scope>NUCLEOTIDE SEQUENCE [LARGE SCALE GENOMIC DNA]</scope>
    <source>
        <strain evidence="1 2">R-40</strain>
    </source>
</reference>
<dbReference type="EMBL" id="JAUYVH010000005">
    <property type="protein sequence ID" value="MDQ9170759.1"/>
    <property type="molecule type" value="Genomic_DNA"/>
</dbReference>
<protein>
    <submittedName>
        <fullName evidence="1">Uncharacterized protein</fullName>
    </submittedName>
</protein>
<sequence length="57" mass="6711">MKTAGAQHTNELAIRLRQRQQDLIRIETQELAAELKMRQERVFKSDKHDESKEAPVH</sequence>
<proteinExistence type="predicted"/>
<dbReference type="Proteomes" id="UP001225596">
    <property type="component" value="Unassembled WGS sequence"/>
</dbReference>
<comment type="caution">
    <text evidence="1">The sequence shown here is derived from an EMBL/GenBank/DDBJ whole genome shotgun (WGS) entry which is preliminary data.</text>
</comment>
<accession>A0ABU1BPF3</accession>
<organism evidence="1 2">
    <name type="scientific">Keguizhuia sedimenti</name>
    <dbReference type="NCBI Taxonomy" id="3064264"/>
    <lineage>
        <taxon>Bacteria</taxon>
        <taxon>Pseudomonadati</taxon>
        <taxon>Pseudomonadota</taxon>
        <taxon>Betaproteobacteria</taxon>
        <taxon>Burkholderiales</taxon>
        <taxon>Oxalobacteraceae</taxon>
        <taxon>Keguizhuia</taxon>
    </lineage>
</organism>
<dbReference type="RefSeq" id="WP_338436697.1">
    <property type="nucleotide sequence ID" value="NZ_JAUYVH010000005.1"/>
</dbReference>
<keyword evidence="2" id="KW-1185">Reference proteome</keyword>
<gene>
    <name evidence="1" type="ORF">Q8A64_10095</name>
</gene>
<evidence type="ECO:0000313" key="1">
    <source>
        <dbReference type="EMBL" id="MDQ9170759.1"/>
    </source>
</evidence>
<name>A0ABU1BPF3_9BURK</name>
<evidence type="ECO:0000313" key="2">
    <source>
        <dbReference type="Proteomes" id="UP001225596"/>
    </source>
</evidence>